<name>A0A193LBR9_9GAMM</name>
<dbReference type="EMBL" id="CP016268">
    <property type="protein sequence ID" value="ANO49975.1"/>
    <property type="molecule type" value="Genomic_DNA"/>
</dbReference>
<protein>
    <submittedName>
        <fullName evidence="2">Uncharacterized protein</fullName>
    </submittedName>
</protein>
<feature type="chain" id="PRO_5008260010" evidence="1">
    <location>
        <begin position="27"/>
        <end position="177"/>
    </location>
</feature>
<dbReference type="InterPro" id="IPR046525">
    <property type="entry name" value="DUF6702"/>
</dbReference>
<reference evidence="2 3" key="1">
    <citation type="submission" date="2016-06" db="EMBL/GenBank/DDBJ databases">
        <title>Complete genome sequence of a deep-branching marine Gamma Proteobacterium Woeseia oceani type strain XK5.</title>
        <authorList>
            <person name="Mu D."/>
            <person name="Du Z."/>
        </authorList>
    </citation>
    <scope>NUCLEOTIDE SEQUENCE [LARGE SCALE GENOMIC DNA]</scope>
    <source>
        <strain evidence="2 3">XK5</strain>
    </source>
</reference>
<gene>
    <name evidence="2" type="ORF">BA177_00940</name>
</gene>
<keyword evidence="3" id="KW-1185">Reference proteome</keyword>
<dbReference type="RefSeq" id="WP_068611924.1">
    <property type="nucleotide sequence ID" value="NZ_CP016268.1"/>
</dbReference>
<dbReference type="Pfam" id="PF20420">
    <property type="entry name" value="DUF6702"/>
    <property type="match status" value="1"/>
</dbReference>
<dbReference type="KEGG" id="woc:BA177_00940"/>
<organism evidence="2 3">
    <name type="scientific">Woeseia oceani</name>
    <dbReference type="NCBI Taxonomy" id="1548547"/>
    <lineage>
        <taxon>Bacteria</taxon>
        <taxon>Pseudomonadati</taxon>
        <taxon>Pseudomonadota</taxon>
        <taxon>Gammaproteobacteria</taxon>
        <taxon>Woeseiales</taxon>
        <taxon>Woeseiaceae</taxon>
        <taxon>Woeseia</taxon>
    </lineage>
</organism>
<dbReference type="AlphaFoldDB" id="A0A193LBR9"/>
<dbReference type="Proteomes" id="UP000092695">
    <property type="component" value="Chromosome"/>
</dbReference>
<evidence type="ECO:0000313" key="2">
    <source>
        <dbReference type="EMBL" id="ANO49975.1"/>
    </source>
</evidence>
<evidence type="ECO:0000256" key="1">
    <source>
        <dbReference type="SAM" id="SignalP"/>
    </source>
</evidence>
<proteinExistence type="predicted"/>
<feature type="signal peptide" evidence="1">
    <location>
        <begin position="1"/>
        <end position="26"/>
    </location>
</feature>
<keyword evidence="1" id="KW-0732">Signal</keyword>
<evidence type="ECO:0000313" key="3">
    <source>
        <dbReference type="Proteomes" id="UP000092695"/>
    </source>
</evidence>
<dbReference type="STRING" id="1548547.BA177_00940"/>
<sequence length="177" mass="19477">MRRPQRQQCAALIVLLLALLPAGAHRAPGSLSTIDFNAATGMLEIVHRLHLHDAEIGVAAVLDDPRFSLSQLESRARAALYVEERFQIMSDDAVIGLRLVGAEIAGDYLMVYQERNGPLPAKIRVRNDILRDAFEGQINQVNIASGTTVRTLTFANDDVWHTFEVDNVDNSGQSATE</sequence>
<accession>A0A193LBR9</accession>